<dbReference type="InterPro" id="IPR010622">
    <property type="entry name" value="FAST_Leu-rich"/>
</dbReference>
<reference evidence="4" key="3">
    <citation type="submission" date="2025-09" db="UniProtKB">
        <authorList>
            <consortium name="Ensembl"/>
        </authorList>
    </citation>
    <scope>IDENTIFICATION</scope>
</reference>
<dbReference type="SMART" id="SM00952">
    <property type="entry name" value="RAP"/>
    <property type="match status" value="1"/>
</dbReference>
<dbReference type="GO" id="GO:0000963">
    <property type="term" value="P:mitochondrial RNA processing"/>
    <property type="evidence" value="ECO:0007669"/>
    <property type="project" value="TreeGrafter"/>
</dbReference>
<dbReference type="GO" id="GO:0005759">
    <property type="term" value="C:mitochondrial matrix"/>
    <property type="evidence" value="ECO:0007669"/>
    <property type="project" value="TreeGrafter"/>
</dbReference>
<dbReference type="PANTHER" id="PTHR21228:SF70">
    <property type="entry name" value="FAST KINASE DOMAIN-CONTAINING PROTEIN 5, MITOCHONDRIAL"/>
    <property type="match status" value="1"/>
</dbReference>
<dbReference type="PROSITE" id="PS51286">
    <property type="entry name" value="RAP"/>
    <property type="match status" value="1"/>
</dbReference>
<dbReference type="CDD" id="cd23739">
    <property type="entry name" value="TBRG4-like_N"/>
    <property type="match status" value="1"/>
</dbReference>
<dbReference type="GO" id="GO:0003723">
    <property type="term" value="F:RNA binding"/>
    <property type="evidence" value="ECO:0007669"/>
    <property type="project" value="TreeGrafter"/>
</dbReference>
<accession>A0A8C3E2P3</accession>
<dbReference type="InterPro" id="IPR013584">
    <property type="entry name" value="RAP"/>
</dbReference>
<evidence type="ECO:0000256" key="3">
    <source>
        <dbReference type="SAM" id="MobiDB-lite"/>
    </source>
</evidence>
<reference evidence="4" key="2">
    <citation type="submission" date="2025-08" db="UniProtKB">
        <authorList>
            <consortium name="Ensembl"/>
        </authorList>
    </citation>
    <scope>IDENTIFICATION</scope>
</reference>
<keyword evidence="5" id="KW-1185">Reference proteome</keyword>
<dbReference type="Pfam" id="PF08368">
    <property type="entry name" value="FAST_2"/>
    <property type="match status" value="1"/>
</dbReference>
<dbReference type="PANTHER" id="PTHR21228">
    <property type="entry name" value="FAST LEU-RICH DOMAIN-CONTAINING"/>
    <property type="match status" value="1"/>
</dbReference>
<dbReference type="Proteomes" id="UP000694553">
    <property type="component" value="Unassembled WGS sequence"/>
</dbReference>
<evidence type="ECO:0000256" key="1">
    <source>
        <dbReference type="ARBA" id="ARBA00004173"/>
    </source>
</evidence>
<dbReference type="AlphaFoldDB" id="A0A8C3E2P3"/>
<feature type="region of interest" description="Disordered" evidence="3">
    <location>
        <begin position="69"/>
        <end position="103"/>
    </location>
</feature>
<feature type="compositionally biased region" description="Basic and acidic residues" evidence="3">
    <location>
        <begin position="78"/>
        <end position="90"/>
    </location>
</feature>
<feature type="region of interest" description="Disordered" evidence="3">
    <location>
        <begin position="124"/>
        <end position="166"/>
    </location>
</feature>
<name>A0A8C3E2P3_CORMO</name>
<evidence type="ECO:0000313" key="4">
    <source>
        <dbReference type="Ensembl" id="ENSCMUP00000013350.2"/>
    </source>
</evidence>
<dbReference type="InterPro" id="IPR050870">
    <property type="entry name" value="FAST_kinase"/>
</dbReference>
<dbReference type="Pfam" id="PF08373">
    <property type="entry name" value="RAP"/>
    <property type="match status" value="1"/>
</dbReference>
<dbReference type="Pfam" id="PF06743">
    <property type="entry name" value="FAST_1"/>
    <property type="match status" value="1"/>
</dbReference>
<organism evidence="4 5">
    <name type="scientific">Corvus moneduloides</name>
    <name type="common">New Caledonian crow</name>
    <dbReference type="NCBI Taxonomy" id="1196302"/>
    <lineage>
        <taxon>Eukaryota</taxon>
        <taxon>Metazoa</taxon>
        <taxon>Chordata</taxon>
        <taxon>Craniata</taxon>
        <taxon>Vertebrata</taxon>
        <taxon>Euteleostomi</taxon>
        <taxon>Archelosauria</taxon>
        <taxon>Archosauria</taxon>
        <taxon>Dinosauria</taxon>
        <taxon>Saurischia</taxon>
        <taxon>Theropoda</taxon>
        <taxon>Coelurosauria</taxon>
        <taxon>Aves</taxon>
        <taxon>Neognathae</taxon>
        <taxon>Neoaves</taxon>
        <taxon>Telluraves</taxon>
        <taxon>Australaves</taxon>
        <taxon>Passeriformes</taxon>
        <taxon>Corvoidea</taxon>
        <taxon>Corvidae</taxon>
        <taxon>Corvus</taxon>
    </lineage>
</organism>
<comment type="subcellular location">
    <subcellularLocation>
        <location evidence="1">Mitochondrion</location>
    </subcellularLocation>
</comment>
<sequence length="870" mass="96670">MLEQLLKRHSQPAGPSSKTAWLTGAAGSENSGETCPEYLEAVLSPSKLRSMATVLMCRRFPRLSRVTAFSTTGKRKAEHGSSKSKKEMHGKPGAANTGTESGATIQLLKPQDYRVLYNPAAYAKGRAGSQQRVDRDSSQALSDTFTSPGTTQAPHTFPPASSQALPPIRNALPKPKSNTLLEQTILATLYKEEAEKEKWEVHNSKEDPRMFQKGRPEYRSLSCDSAEPAQTLPAEEGESILQSVAGCEGSPGILTDYFHKLSRLPAERRAALVSDPRFSALCHHAVTAIRLFSTPDLIQILKACVPLAVPASHPLLDACEAEFCRRAWDMGLEQLLLVADCWRCLERSVPSYLGILFSYANLHWKDLTLPQFVQLLYIIGEGRRSPADLAQKVESTILKHLDAFTLEELGAICLGLFKSLSGLSDRVMRRIADRVSLQMEDMSTYALVNVLKMLRYTRVDHVPLMRELGKVIPARIPTTNIQGIMHIALTCSSLHFFNEDILAAVATSLPSKVSYCRSKDAAKFLWSFGCLDYEPPNAEEFYSSLIKQLHMKLREFSKFPEHLLTALLGLAFVKRFPEELIDFALREEFVQKTRGSKYELNKDLFTLGKSVEIECPTYQGSRLPPQLCQEFTEVVLSFAEQEIYVRPEIVEATSLLESMLGGPEYVKNHMILPHTRSSDLEVRLATDGCPIPFNFKDPVAAKKLKDMGVNLTDDLISQLVKGRAHSQSPVEVGNEAGIARQERGDAAGTPCLGGALTAGAKSQAEPKAGCWQPQEVRLALQVSNRNHFCYGSKRLLGLHCLKRRQLRLLGYVVVEIPFWEWFPLLKRTRSEKLSYLHYKVFCPALLTRAGQWGQGLAQSLPSASPWLGAG</sequence>
<evidence type="ECO:0000256" key="2">
    <source>
        <dbReference type="ARBA" id="ARBA00023128"/>
    </source>
</evidence>
<feature type="compositionally biased region" description="Polar residues" evidence="3">
    <location>
        <begin position="138"/>
        <end position="164"/>
    </location>
</feature>
<dbReference type="InterPro" id="IPR013579">
    <property type="entry name" value="FAST_2"/>
</dbReference>
<dbReference type="GO" id="GO:0044528">
    <property type="term" value="P:regulation of mitochondrial mRNA stability"/>
    <property type="evidence" value="ECO:0007669"/>
    <property type="project" value="InterPro"/>
</dbReference>
<proteinExistence type="predicted"/>
<reference evidence="5" key="1">
    <citation type="submission" date="2019-10" db="EMBL/GenBank/DDBJ databases">
        <title>Corvus moneduloides (New Caledonian crow) genome, bCorMon1, primary haplotype.</title>
        <authorList>
            <person name="Rutz C."/>
            <person name="Fungtammasan C."/>
            <person name="Mountcastle J."/>
            <person name="Formenti G."/>
            <person name="Chow W."/>
            <person name="Howe K."/>
            <person name="Steele M.P."/>
            <person name="Fernandes J."/>
            <person name="Gilbert M.T.P."/>
            <person name="Fedrigo O."/>
            <person name="Jarvis E.D."/>
            <person name="Gemmell N."/>
        </authorList>
    </citation>
    <scope>NUCLEOTIDE SEQUENCE [LARGE SCALE GENOMIC DNA]</scope>
</reference>
<dbReference type="GO" id="GO:0035770">
    <property type="term" value="C:ribonucleoprotein granule"/>
    <property type="evidence" value="ECO:0007669"/>
    <property type="project" value="TreeGrafter"/>
</dbReference>
<dbReference type="Ensembl" id="ENSCMUT00000014336.2">
    <property type="protein sequence ID" value="ENSCMUP00000013350.2"/>
    <property type="gene ID" value="ENSCMUG00000008367.2"/>
</dbReference>
<protein>
    <submittedName>
        <fullName evidence="4">FAST kinase domains 5</fullName>
    </submittedName>
</protein>
<evidence type="ECO:0000313" key="5">
    <source>
        <dbReference type="Proteomes" id="UP000694553"/>
    </source>
</evidence>
<accession>A0A8U7MHN5</accession>
<dbReference type="OMA" id="PHTRSID"/>
<gene>
    <name evidence="4" type="primary">FASTKD5</name>
</gene>
<feature type="region of interest" description="Disordered" evidence="3">
    <location>
        <begin position="1"/>
        <end position="32"/>
    </location>
</feature>
<keyword evidence="2" id="KW-0496">Mitochondrion</keyword>